<evidence type="ECO:0000313" key="3">
    <source>
        <dbReference type="EMBL" id="MFD2693588.1"/>
    </source>
</evidence>
<comment type="similarity">
    <text evidence="1">Belongs to the esterase D family.</text>
</comment>
<keyword evidence="2 3" id="KW-0378">Hydrolase</keyword>
<proteinExistence type="inferred from homology"/>
<dbReference type="InterPro" id="IPR000801">
    <property type="entry name" value="Esterase-like"/>
</dbReference>
<dbReference type="SUPFAM" id="SSF53474">
    <property type="entry name" value="alpha/beta-Hydrolases"/>
    <property type="match status" value="1"/>
</dbReference>
<dbReference type="PANTHER" id="PTHR40841:SF2">
    <property type="entry name" value="SIDEROPHORE-DEGRADING ESTERASE (EUROFUNG)"/>
    <property type="match status" value="1"/>
</dbReference>
<dbReference type="InterPro" id="IPR052558">
    <property type="entry name" value="Siderophore_Hydrolase_D"/>
</dbReference>
<dbReference type="InterPro" id="IPR029058">
    <property type="entry name" value="AB_hydrolase_fold"/>
</dbReference>
<sequence>MKLSQTNLPYSIPDTQHWELKSENVACTYQIFTYKPNVPAPEEGYPVLYVLDANATFGSIVEAVRLQTRQPKGYDPTVVVGIGYQTDGPFDITGRFRDFTVEAADNELLPRGDGKSWPKNGGADAFLKFINEELKPEIQTQFSINTNRQALFGHSLGGFFALYTLFTNPSAFQCYIAGSPSIWWKNRYLIELEKSFSEKVTADQGESAEVSKLLLAVGGKEVDFMIADAEQMYQQLRADVPNLHVAYRLFKGEDHVPVIHPLISKALRFMLDSDGEKD</sequence>
<dbReference type="Pfam" id="PF00756">
    <property type="entry name" value="Esterase"/>
    <property type="match status" value="1"/>
</dbReference>
<evidence type="ECO:0000256" key="1">
    <source>
        <dbReference type="ARBA" id="ARBA00005622"/>
    </source>
</evidence>
<protein>
    <submittedName>
        <fullName evidence="3">Alpha/beta hydrolase</fullName>
    </submittedName>
</protein>
<keyword evidence="4" id="KW-1185">Reference proteome</keyword>
<dbReference type="EMBL" id="JBHUMQ010000018">
    <property type="protein sequence ID" value="MFD2693588.1"/>
    <property type="molecule type" value="Genomic_DNA"/>
</dbReference>
<dbReference type="Proteomes" id="UP001597399">
    <property type="component" value="Unassembled WGS sequence"/>
</dbReference>
<reference evidence="4" key="1">
    <citation type="journal article" date="2019" name="Int. J. Syst. Evol. Microbiol.">
        <title>The Global Catalogue of Microorganisms (GCM) 10K type strain sequencing project: providing services to taxonomists for standard genome sequencing and annotation.</title>
        <authorList>
            <consortium name="The Broad Institute Genomics Platform"/>
            <consortium name="The Broad Institute Genome Sequencing Center for Infectious Disease"/>
            <person name="Wu L."/>
            <person name="Ma J."/>
        </authorList>
    </citation>
    <scope>NUCLEOTIDE SEQUENCE [LARGE SCALE GENOMIC DNA]</scope>
    <source>
        <strain evidence="4">TISTR 2466</strain>
    </source>
</reference>
<evidence type="ECO:0000313" key="4">
    <source>
        <dbReference type="Proteomes" id="UP001597399"/>
    </source>
</evidence>
<comment type="caution">
    <text evidence="3">The sequence shown here is derived from an EMBL/GenBank/DDBJ whole genome shotgun (WGS) entry which is preliminary data.</text>
</comment>
<gene>
    <name evidence="3" type="ORF">ACFSUE_08100</name>
</gene>
<accession>A0ABW5S228</accession>
<dbReference type="Gene3D" id="3.40.50.1820">
    <property type="entry name" value="alpha/beta hydrolase"/>
    <property type="match status" value="1"/>
</dbReference>
<organism evidence="3 4">
    <name type="scientific">Sporolactobacillus shoreicorticis</name>
    <dbReference type="NCBI Taxonomy" id="1923877"/>
    <lineage>
        <taxon>Bacteria</taxon>
        <taxon>Bacillati</taxon>
        <taxon>Bacillota</taxon>
        <taxon>Bacilli</taxon>
        <taxon>Bacillales</taxon>
        <taxon>Sporolactobacillaceae</taxon>
        <taxon>Sporolactobacillus</taxon>
    </lineage>
</organism>
<dbReference type="GO" id="GO:0016787">
    <property type="term" value="F:hydrolase activity"/>
    <property type="evidence" value="ECO:0007669"/>
    <property type="project" value="UniProtKB-KW"/>
</dbReference>
<dbReference type="RefSeq" id="WP_253062475.1">
    <property type="nucleotide sequence ID" value="NZ_JAMXWM010000013.1"/>
</dbReference>
<evidence type="ECO:0000256" key="2">
    <source>
        <dbReference type="ARBA" id="ARBA00022801"/>
    </source>
</evidence>
<name>A0ABW5S228_9BACL</name>
<dbReference type="PANTHER" id="PTHR40841">
    <property type="entry name" value="SIDEROPHORE TRIACETYLFUSARININE C ESTERASE"/>
    <property type="match status" value="1"/>
</dbReference>